<evidence type="ECO:0000313" key="1">
    <source>
        <dbReference type="EMBL" id="PZT57468.1"/>
    </source>
</evidence>
<dbReference type="AlphaFoldDB" id="A0A2W6NQC3"/>
<gene>
    <name evidence="1" type="ORF">DN757_02085</name>
</gene>
<accession>A0A2W6NQC3</accession>
<comment type="caution">
    <text evidence="1">The sequence shown here is derived from an EMBL/GenBank/DDBJ whole genome shotgun (WGS) entry which is preliminary data.</text>
</comment>
<sequence>MISTAAYNAITKTVKKVVKKLEENDIVFEVQGEEQTFTISPTCTINTQFSTIEINKNKIRVNEIEIDDLDEMIEIILEIE</sequence>
<proteinExistence type="predicted"/>
<evidence type="ECO:0000313" key="2">
    <source>
        <dbReference type="Proteomes" id="UP000249204"/>
    </source>
</evidence>
<protein>
    <submittedName>
        <fullName evidence="1">Uncharacterized protein</fullName>
    </submittedName>
</protein>
<organism evidence="1 2">
    <name type="scientific">Paenibacillus silvae</name>
    <dbReference type="NCBI Taxonomy" id="1325358"/>
    <lineage>
        <taxon>Bacteria</taxon>
        <taxon>Bacillati</taxon>
        <taxon>Bacillota</taxon>
        <taxon>Bacilli</taxon>
        <taxon>Bacillales</taxon>
        <taxon>Paenibacillaceae</taxon>
        <taxon>Paenibacillus</taxon>
    </lineage>
</organism>
<dbReference type="EMBL" id="QKWW01000006">
    <property type="protein sequence ID" value="PZT57468.1"/>
    <property type="molecule type" value="Genomic_DNA"/>
</dbReference>
<reference evidence="1 2" key="1">
    <citation type="submission" date="2018-06" db="EMBL/GenBank/DDBJ databases">
        <title>Isolation of heavy metals resistant Paenibacillus silvae NC2 from Gold-Copper mine in ZiJin, China.</title>
        <authorList>
            <person name="Xu J."/>
            <person name="Mazhar H.S."/>
            <person name="Rensing C."/>
        </authorList>
    </citation>
    <scope>NUCLEOTIDE SEQUENCE [LARGE SCALE GENOMIC DNA]</scope>
    <source>
        <strain evidence="1 2">NC2</strain>
    </source>
</reference>
<name>A0A2W6NQC3_9BACL</name>
<dbReference type="Proteomes" id="UP000249204">
    <property type="component" value="Unassembled WGS sequence"/>
</dbReference>
<dbReference type="RefSeq" id="WP_111268619.1">
    <property type="nucleotide sequence ID" value="NZ_QKWW01000006.1"/>
</dbReference>